<dbReference type="OrthoDB" id="10371882at2759"/>
<feature type="non-terminal residue" evidence="1">
    <location>
        <position position="123"/>
    </location>
</feature>
<protein>
    <submittedName>
        <fullName evidence="1">Uncharacterized protein</fullName>
    </submittedName>
</protein>
<evidence type="ECO:0000313" key="2">
    <source>
        <dbReference type="Proteomes" id="UP000752696"/>
    </source>
</evidence>
<keyword evidence="2" id="KW-1185">Reference proteome</keyword>
<gene>
    <name evidence="1" type="ORF">MHI_LOCUS620762</name>
</gene>
<evidence type="ECO:0000313" key="1">
    <source>
        <dbReference type="EMBL" id="CAD1476106.1"/>
    </source>
</evidence>
<name>A0A6V7H921_9HYME</name>
<dbReference type="AlphaFoldDB" id="A0A6V7H921"/>
<sequence length="123" mass="14336">YVSLDTPLHRHKHSAGASTSVQRTQQCIALVTSKEHLRFSPFLKSNTAKKMTKMFVFDFSLQNQRQTNNRQGDYAFSFTETSVNNRFNNFYPVMSYRRVQEESDYCIRFGHSLWSANQLPTQG</sequence>
<feature type="non-terminal residue" evidence="1">
    <location>
        <position position="1"/>
    </location>
</feature>
<proteinExistence type="predicted"/>
<organism evidence="1 2">
    <name type="scientific">Heterotrigona itama</name>
    <dbReference type="NCBI Taxonomy" id="395501"/>
    <lineage>
        <taxon>Eukaryota</taxon>
        <taxon>Metazoa</taxon>
        <taxon>Ecdysozoa</taxon>
        <taxon>Arthropoda</taxon>
        <taxon>Hexapoda</taxon>
        <taxon>Insecta</taxon>
        <taxon>Pterygota</taxon>
        <taxon>Neoptera</taxon>
        <taxon>Endopterygota</taxon>
        <taxon>Hymenoptera</taxon>
        <taxon>Apocrita</taxon>
        <taxon>Aculeata</taxon>
        <taxon>Apoidea</taxon>
        <taxon>Anthophila</taxon>
        <taxon>Apidae</taxon>
        <taxon>Heterotrigona</taxon>
    </lineage>
</organism>
<reference evidence="1" key="1">
    <citation type="submission" date="2020-07" db="EMBL/GenBank/DDBJ databases">
        <authorList>
            <person name="Nazaruddin N."/>
        </authorList>
    </citation>
    <scope>NUCLEOTIDE SEQUENCE</scope>
</reference>
<accession>A0A6V7H921</accession>
<dbReference type="Proteomes" id="UP000752696">
    <property type="component" value="Unassembled WGS sequence"/>
</dbReference>
<dbReference type="EMBL" id="CAJDYZ010009052">
    <property type="protein sequence ID" value="CAD1476106.1"/>
    <property type="molecule type" value="Genomic_DNA"/>
</dbReference>
<comment type="caution">
    <text evidence="1">The sequence shown here is derived from an EMBL/GenBank/DDBJ whole genome shotgun (WGS) entry which is preliminary data.</text>
</comment>